<keyword evidence="2" id="KW-0539">Nucleus</keyword>
<sequence length="576" mass="65537">MTISSHRDFLNDILLKQRNRRKLIDPEYNFPVPHNLSRKSQDDSSAVQDQHDAQEEEENGVISKDNVLNYIKEEETIRNDYCNWFGKSNELPSNYILGSKDEEICEEYPALKKLMNLKSNLVKNHSHQPLLLNLPFSSFSPSFSFNSILSSSLGNNNKFDVILINLLNSLTWEEISNLPIRQISSDPGFIFLWCGKGNEQGLERGRECFAKWGFRRAEDIVWVKTNKSNSTFQKDDLWEENEQKEKDQKRKVENGSLFSSQKYHCLMGIRGTVRRSTDTRFVHCNVDTDVMVWECDDESTSPAFPPYLYTLIENFCLGTRRLELFPTNPIPRRGWVTACLESPNPLEFDNEVQIFDPVTYPSLIPESDGKPILPYHTEIDTLRPKSPQRRPRNLPGGAIPGGGGGRPNSIPNSGFRPQNRQMYNQRNQQPQQMQSHMGDMGMQGFNQFNILGGGGNQMNPNQMMMQQMAMMNMGMGLPMPMPMPMGMGMGMIPFGQPQFPNMGMGLGMNMGMNNGQPGGFCQPQMNMPMGMGNMAFGFDPNQMNMNMGGYNQQNQSQSQSQSQGQGMGWQGNWQWI</sequence>
<dbReference type="PROSITE" id="PS51592">
    <property type="entry name" value="SAM_MTA70L_2"/>
    <property type="match status" value="1"/>
</dbReference>
<evidence type="ECO:0000256" key="4">
    <source>
        <dbReference type="SAM" id="MobiDB-lite"/>
    </source>
</evidence>
<dbReference type="AlphaFoldDB" id="A0AAJ8L5X7"/>
<evidence type="ECO:0000256" key="2">
    <source>
        <dbReference type="ARBA" id="ARBA00023242"/>
    </source>
</evidence>
<reference evidence="5" key="2">
    <citation type="submission" date="2024-02" db="EMBL/GenBank/DDBJ databases">
        <title>Comparative genomics of Cryptococcus and Kwoniella reveals pathogenesis evolution and contrasting modes of karyotype evolution via chromosome fusion or intercentromeric recombination.</title>
        <authorList>
            <person name="Coelho M.A."/>
            <person name="David-Palma M."/>
            <person name="Shea T."/>
            <person name="Bowers K."/>
            <person name="McGinley-Smith S."/>
            <person name="Mohammad A.W."/>
            <person name="Gnirke A."/>
            <person name="Yurkov A.M."/>
            <person name="Nowrousian M."/>
            <person name="Sun S."/>
            <person name="Cuomo C.A."/>
            <person name="Heitman J."/>
        </authorList>
    </citation>
    <scope>NUCLEOTIDE SEQUENCE</scope>
    <source>
        <strain evidence="5">CBS 10737</strain>
    </source>
</reference>
<dbReference type="PANTHER" id="PTHR13107:SF0">
    <property type="entry name" value="N6-ADENOSINE-METHYLTRANSFERASE NON-CATALYTIC SUBUNIT"/>
    <property type="match status" value="1"/>
</dbReference>
<proteinExistence type="inferred from homology"/>
<comment type="subcellular location">
    <subcellularLocation>
        <location evidence="1">Nucleus</location>
    </subcellularLocation>
</comment>
<evidence type="ECO:0000313" key="6">
    <source>
        <dbReference type="Proteomes" id="UP000094020"/>
    </source>
</evidence>
<dbReference type="Proteomes" id="UP000094020">
    <property type="component" value="Chromosome 5"/>
</dbReference>
<dbReference type="InterPro" id="IPR029063">
    <property type="entry name" value="SAM-dependent_MTases_sf"/>
</dbReference>
<feature type="region of interest" description="Disordered" evidence="4">
    <location>
        <begin position="548"/>
        <end position="576"/>
    </location>
</feature>
<dbReference type="GO" id="GO:0036396">
    <property type="term" value="C:RNA N6-methyladenosine methyltransferase complex"/>
    <property type="evidence" value="ECO:0007669"/>
    <property type="project" value="TreeGrafter"/>
</dbReference>
<dbReference type="KEGG" id="kpin:30172911"/>
<gene>
    <name evidence="5" type="ORF">I206_103885</name>
</gene>
<dbReference type="InterPro" id="IPR007757">
    <property type="entry name" value="MT-A70-like"/>
</dbReference>
<organism evidence="5 6">
    <name type="scientific">Kwoniella pini CBS 10737</name>
    <dbReference type="NCBI Taxonomy" id="1296096"/>
    <lineage>
        <taxon>Eukaryota</taxon>
        <taxon>Fungi</taxon>
        <taxon>Dikarya</taxon>
        <taxon>Basidiomycota</taxon>
        <taxon>Agaricomycotina</taxon>
        <taxon>Tremellomycetes</taxon>
        <taxon>Tremellales</taxon>
        <taxon>Cryptococcaceae</taxon>
        <taxon>Kwoniella</taxon>
    </lineage>
</organism>
<dbReference type="InterPro" id="IPR045123">
    <property type="entry name" value="METTL14-like"/>
</dbReference>
<dbReference type="GeneID" id="30172911"/>
<accession>A0AAJ8L5X7</accession>
<keyword evidence="6" id="KW-1185">Reference proteome</keyword>
<dbReference type="PROSITE" id="PS51143">
    <property type="entry name" value="MT_A70"/>
    <property type="match status" value="1"/>
</dbReference>
<name>A0AAJ8L5X7_9TREE</name>
<protein>
    <recommendedName>
        <fullName evidence="7">Transcription regulator</fullName>
    </recommendedName>
</protein>
<dbReference type="RefSeq" id="XP_070058948.1">
    <property type="nucleotide sequence ID" value="XM_070202847.1"/>
</dbReference>
<dbReference type="SUPFAM" id="SSF53335">
    <property type="entry name" value="S-adenosyl-L-methionine-dependent methyltransferases"/>
    <property type="match status" value="1"/>
</dbReference>
<feature type="compositionally biased region" description="Low complexity" evidence="4">
    <location>
        <begin position="407"/>
        <end position="419"/>
    </location>
</feature>
<comment type="similarity">
    <text evidence="3">Belongs to the MT-A70-like family.</text>
</comment>
<reference evidence="5" key="1">
    <citation type="submission" date="2013-07" db="EMBL/GenBank/DDBJ databases">
        <authorList>
            <consortium name="The Broad Institute Genome Sequencing Platform"/>
            <person name="Cuomo C."/>
            <person name="Litvintseva A."/>
            <person name="Chen Y."/>
            <person name="Heitman J."/>
            <person name="Sun S."/>
            <person name="Springer D."/>
            <person name="Dromer F."/>
            <person name="Young S.K."/>
            <person name="Zeng Q."/>
            <person name="Gargeya S."/>
            <person name="Fitzgerald M."/>
            <person name="Abouelleil A."/>
            <person name="Alvarado L."/>
            <person name="Berlin A.M."/>
            <person name="Chapman S.B."/>
            <person name="Dewar J."/>
            <person name="Goldberg J."/>
            <person name="Griggs A."/>
            <person name="Gujja S."/>
            <person name="Hansen M."/>
            <person name="Howarth C."/>
            <person name="Imamovic A."/>
            <person name="Larimer J."/>
            <person name="McCowan C."/>
            <person name="Murphy C."/>
            <person name="Pearson M."/>
            <person name="Priest M."/>
            <person name="Roberts A."/>
            <person name="Saif S."/>
            <person name="Shea T."/>
            <person name="Sykes S."/>
            <person name="Wortman J."/>
            <person name="Nusbaum C."/>
            <person name="Birren B."/>
        </authorList>
    </citation>
    <scope>NUCLEOTIDE SEQUENCE</scope>
    <source>
        <strain evidence="5">CBS 10737</strain>
    </source>
</reference>
<evidence type="ECO:0000256" key="3">
    <source>
        <dbReference type="PROSITE-ProRule" id="PRU00489"/>
    </source>
</evidence>
<evidence type="ECO:0000256" key="1">
    <source>
        <dbReference type="ARBA" id="ARBA00004123"/>
    </source>
</evidence>
<dbReference type="GO" id="GO:0003729">
    <property type="term" value="F:mRNA binding"/>
    <property type="evidence" value="ECO:0007669"/>
    <property type="project" value="TreeGrafter"/>
</dbReference>
<dbReference type="Pfam" id="PF05063">
    <property type="entry name" value="MT-A70"/>
    <property type="match status" value="1"/>
</dbReference>
<dbReference type="EMBL" id="CP144523">
    <property type="protein sequence ID" value="WWC69941.1"/>
    <property type="molecule type" value="Genomic_DNA"/>
</dbReference>
<feature type="region of interest" description="Disordered" evidence="4">
    <location>
        <begin position="26"/>
        <end position="59"/>
    </location>
</feature>
<dbReference type="PANTHER" id="PTHR13107">
    <property type="entry name" value="N6-ADENOSINE-METHYLTRANSFERASE NON-CATALYTIC SUBUNIT"/>
    <property type="match status" value="1"/>
</dbReference>
<dbReference type="GO" id="GO:0005634">
    <property type="term" value="C:nucleus"/>
    <property type="evidence" value="ECO:0007669"/>
    <property type="project" value="UniProtKB-SubCell"/>
</dbReference>
<feature type="region of interest" description="Disordered" evidence="4">
    <location>
        <begin position="382"/>
        <end position="419"/>
    </location>
</feature>
<evidence type="ECO:0000313" key="5">
    <source>
        <dbReference type="EMBL" id="WWC69941.1"/>
    </source>
</evidence>
<evidence type="ECO:0008006" key="7">
    <source>
        <dbReference type="Google" id="ProtNLM"/>
    </source>
</evidence>